<name>A0A817U4J8_9BILA</name>
<organism evidence="1 2">
    <name type="scientific">Rotaria socialis</name>
    <dbReference type="NCBI Taxonomy" id="392032"/>
    <lineage>
        <taxon>Eukaryota</taxon>
        <taxon>Metazoa</taxon>
        <taxon>Spiralia</taxon>
        <taxon>Gnathifera</taxon>
        <taxon>Rotifera</taxon>
        <taxon>Eurotatoria</taxon>
        <taxon>Bdelloidea</taxon>
        <taxon>Philodinida</taxon>
        <taxon>Philodinidae</taxon>
        <taxon>Rotaria</taxon>
    </lineage>
</organism>
<evidence type="ECO:0000313" key="2">
    <source>
        <dbReference type="Proteomes" id="UP000663872"/>
    </source>
</evidence>
<dbReference type="AlphaFoldDB" id="A0A817U4J8"/>
<proteinExistence type="predicted"/>
<protein>
    <recommendedName>
        <fullName evidence="3">DUF4371 domain-containing protein</fullName>
    </recommendedName>
</protein>
<dbReference type="EMBL" id="CAJNYT010000062">
    <property type="protein sequence ID" value="CAF3323784.1"/>
    <property type="molecule type" value="Genomic_DNA"/>
</dbReference>
<dbReference type="SUPFAM" id="SSF53098">
    <property type="entry name" value="Ribonuclease H-like"/>
    <property type="match status" value="1"/>
</dbReference>
<accession>A0A817U4J8</accession>
<dbReference type="PANTHER" id="PTHR37162">
    <property type="entry name" value="HAT FAMILY DIMERISATION DOMAINCONTAINING PROTEIN-RELATED"/>
    <property type="match status" value="1"/>
</dbReference>
<dbReference type="PANTHER" id="PTHR37162:SF1">
    <property type="entry name" value="BED-TYPE DOMAIN-CONTAINING PROTEIN"/>
    <property type="match status" value="1"/>
</dbReference>
<dbReference type="Proteomes" id="UP000663872">
    <property type="component" value="Unassembled WGS sequence"/>
</dbReference>
<gene>
    <name evidence="1" type="ORF">GRG538_LOCUS2708</name>
</gene>
<dbReference type="InterPro" id="IPR012337">
    <property type="entry name" value="RNaseH-like_sf"/>
</dbReference>
<sequence>MDNQSEDSIMSTSSIEAEQEIMAVTITTQTTKTPVSLAKSLLCAKTKSRAIACNVLAPYFTCKILDEVSKARFYSISFDASNKGNTKTCPFVIQYLSDVGVKRDLINFLEDSREAALDIFKNIIKAIDDHQLNIYKLTSIGPDNANANFGEYHSVFKLLKVVYRIFLKVLLQHINIRWLSLLPSIERLIETYEPLKLYFLNDQTKTKKLPAATDNTQLLTSFFNNPDGLCTLKFLENVLVDIQQVELNLQRTWTTAVDLYRIITNLMKKLEQRLNDKYFGSKTC</sequence>
<evidence type="ECO:0008006" key="3">
    <source>
        <dbReference type="Google" id="ProtNLM"/>
    </source>
</evidence>
<comment type="caution">
    <text evidence="1">The sequence shown here is derived from an EMBL/GenBank/DDBJ whole genome shotgun (WGS) entry which is preliminary data.</text>
</comment>
<evidence type="ECO:0000313" key="1">
    <source>
        <dbReference type="EMBL" id="CAF3323784.1"/>
    </source>
</evidence>
<reference evidence="1" key="1">
    <citation type="submission" date="2021-02" db="EMBL/GenBank/DDBJ databases">
        <authorList>
            <person name="Nowell W R."/>
        </authorList>
    </citation>
    <scope>NUCLEOTIDE SEQUENCE</scope>
</reference>